<gene>
    <name evidence="1" type="ORF">SDC9_168873</name>
</gene>
<name>A0A645GCA2_9ZZZZ</name>
<evidence type="ECO:0000313" key="1">
    <source>
        <dbReference type="EMBL" id="MPN21493.1"/>
    </source>
</evidence>
<dbReference type="EMBL" id="VSSQ01069484">
    <property type="protein sequence ID" value="MPN21493.1"/>
    <property type="molecule type" value="Genomic_DNA"/>
</dbReference>
<accession>A0A645GCA2</accession>
<organism evidence="1">
    <name type="scientific">bioreactor metagenome</name>
    <dbReference type="NCBI Taxonomy" id="1076179"/>
    <lineage>
        <taxon>unclassified sequences</taxon>
        <taxon>metagenomes</taxon>
        <taxon>ecological metagenomes</taxon>
    </lineage>
</organism>
<reference evidence="1" key="1">
    <citation type="submission" date="2019-08" db="EMBL/GenBank/DDBJ databases">
        <authorList>
            <person name="Kucharzyk K."/>
            <person name="Murdoch R.W."/>
            <person name="Higgins S."/>
            <person name="Loffler F."/>
        </authorList>
    </citation>
    <scope>NUCLEOTIDE SEQUENCE</scope>
</reference>
<comment type="caution">
    <text evidence="1">The sequence shown here is derived from an EMBL/GenBank/DDBJ whole genome shotgun (WGS) entry which is preliminary data.</text>
</comment>
<proteinExistence type="predicted"/>
<protein>
    <submittedName>
        <fullName evidence="1">Uncharacterized protein</fullName>
    </submittedName>
</protein>
<sequence>MSDPIMNFIHVIIDGLVHALDPIRNVDLTIKQLCLIDAGHFFNLFNQRTGFLVCNKF</sequence>
<dbReference type="AlphaFoldDB" id="A0A645GCA2"/>